<dbReference type="SUPFAM" id="SSF46894">
    <property type="entry name" value="C-terminal effector domain of the bipartite response regulators"/>
    <property type="match status" value="1"/>
</dbReference>
<evidence type="ECO:0000259" key="4">
    <source>
        <dbReference type="PROSITE" id="PS50043"/>
    </source>
</evidence>
<evidence type="ECO:0000256" key="1">
    <source>
        <dbReference type="ARBA" id="ARBA00023015"/>
    </source>
</evidence>
<dbReference type="Proteomes" id="UP000236220">
    <property type="component" value="Unassembled WGS sequence"/>
</dbReference>
<dbReference type="InterPro" id="IPR016032">
    <property type="entry name" value="Sig_transdc_resp-reg_C-effctor"/>
</dbReference>
<dbReference type="PRINTS" id="PR00038">
    <property type="entry name" value="HTHLUXR"/>
</dbReference>
<keyword evidence="2" id="KW-0238">DNA-binding</keyword>
<name>A0A2K1PZE4_9GAMM</name>
<keyword evidence="3" id="KW-0804">Transcription</keyword>
<dbReference type="EMBL" id="NPZB01000002">
    <property type="protein sequence ID" value="PNS08165.1"/>
    <property type="molecule type" value="Genomic_DNA"/>
</dbReference>
<dbReference type="SMART" id="SM00421">
    <property type="entry name" value="HTH_LUXR"/>
    <property type="match status" value="1"/>
</dbReference>
<evidence type="ECO:0000313" key="6">
    <source>
        <dbReference type="Proteomes" id="UP000236220"/>
    </source>
</evidence>
<keyword evidence="6" id="KW-1185">Reference proteome</keyword>
<keyword evidence="1" id="KW-0805">Transcription regulation</keyword>
<sequence>MLNNYPQSWQRVYQEQGYLQIDPAVRHGMSSISPYVWSGIDKKSEEIPFWEDANFHGIASGWAQPVQTPNGIRGMFTVTRSAELITAGEIRDRMPKLLWLSQVAHYGLAQHLIQRPNSARLNKLTDRELEVMRWIAEGKTSSEIAIILSISERTVNFHTNCAMTKLEAPNRTAAVVRAVLFGLIT</sequence>
<dbReference type="PROSITE" id="PS50043">
    <property type="entry name" value="HTH_LUXR_2"/>
    <property type="match status" value="1"/>
</dbReference>
<dbReference type="InterPro" id="IPR036388">
    <property type="entry name" value="WH-like_DNA-bd_sf"/>
</dbReference>
<dbReference type="Pfam" id="PF00196">
    <property type="entry name" value="GerE"/>
    <property type="match status" value="1"/>
</dbReference>
<dbReference type="PANTHER" id="PTHR44688">
    <property type="entry name" value="DNA-BINDING TRANSCRIPTIONAL ACTIVATOR DEVR_DOSR"/>
    <property type="match status" value="1"/>
</dbReference>
<dbReference type="InterPro" id="IPR005143">
    <property type="entry name" value="TF_LuxR_autoind-bd_dom"/>
</dbReference>
<dbReference type="AlphaFoldDB" id="A0A2K1PZE4"/>
<dbReference type="PANTHER" id="PTHR44688:SF16">
    <property type="entry name" value="DNA-BINDING TRANSCRIPTIONAL ACTIVATOR DEVR_DOSR"/>
    <property type="match status" value="1"/>
</dbReference>
<dbReference type="SUPFAM" id="SSF75516">
    <property type="entry name" value="Pheromone-binding domain of LuxR-like quorum-sensing transcription factors"/>
    <property type="match status" value="1"/>
</dbReference>
<reference evidence="5 6" key="1">
    <citation type="submission" date="2017-08" db="EMBL/GenBank/DDBJ databases">
        <title>Lysobacter sylvestris genome.</title>
        <authorList>
            <person name="Zhang D.-C."/>
            <person name="Albuquerque L."/>
            <person name="Franca L."/>
            <person name="Froufe H.J.C."/>
            <person name="Barroso C."/>
            <person name="Egas C."/>
            <person name="Da Costa M."/>
            <person name="Margesin R."/>
        </authorList>
    </citation>
    <scope>NUCLEOTIDE SEQUENCE [LARGE SCALE GENOMIC DNA]</scope>
    <source>
        <strain evidence="5 6">AM20-91</strain>
    </source>
</reference>
<evidence type="ECO:0000256" key="3">
    <source>
        <dbReference type="ARBA" id="ARBA00023163"/>
    </source>
</evidence>
<dbReference type="Gene3D" id="3.30.450.80">
    <property type="entry name" value="Transcription factor LuxR-like, autoinducer-binding domain"/>
    <property type="match status" value="1"/>
</dbReference>
<dbReference type="InterPro" id="IPR036693">
    <property type="entry name" value="TF_LuxR_autoind-bd_dom_sf"/>
</dbReference>
<evidence type="ECO:0000313" key="5">
    <source>
        <dbReference type="EMBL" id="PNS08165.1"/>
    </source>
</evidence>
<feature type="domain" description="HTH luxR-type" evidence="4">
    <location>
        <begin position="117"/>
        <end position="182"/>
    </location>
</feature>
<protein>
    <submittedName>
        <fullName evidence="5">Autoinducer binding domain-containing protein</fullName>
    </submittedName>
</protein>
<accession>A0A2K1PZE4</accession>
<dbReference type="CDD" id="cd06170">
    <property type="entry name" value="LuxR_C_like"/>
    <property type="match status" value="1"/>
</dbReference>
<dbReference type="Gene3D" id="1.10.10.10">
    <property type="entry name" value="Winged helix-like DNA-binding domain superfamily/Winged helix DNA-binding domain"/>
    <property type="match status" value="1"/>
</dbReference>
<proteinExistence type="predicted"/>
<dbReference type="Pfam" id="PF03472">
    <property type="entry name" value="Autoind_bind"/>
    <property type="match status" value="1"/>
</dbReference>
<comment type="caution">
    <text evidence="5">The sequence shown here is derived from an EMBL/GenBank/DDBJ whole genome shotgun (WGS) entry which is preliminary data.</text>
</comment>
<gene>
    <name evidence="5" type="ORF">Lysil_2341</name>
</gene>
<organism evidence="5 6">
    <name type="scientific">Solilutibacter silvestris</name>
    <dbReference type="NCBI Taxonomy" id="1645665"/>
    <lineage>
        <taxon>Bacteria</taxon>
        <taxon>Pseudomonadati</taxon>
        <taxon>Pseudomonadota</taxon>
        <taxon>Gammaproteobacteria</taxon>
        <taxon>Lysobacterales</taxon>
        <taxon>Lysobacteraceae</taxon>
        <taxon>Solilutibacter</taxon>
    </lineage>
</organism>
<dbReference type="GO" id="GO:0003677">
    <property type="term" value="F:DNA binding"/>
    <property type="evidence" value="ECO:0007669"/>
    <property type="project" value="UniProtKB-KW"/>
</dbReference>
<evidence type="ECO:0000256" key="2">
    <source>
        <dbReference type="ARBA" id="ARBA00023125"/>
    </source>
</evidence>
<dbReference type="GO" id="GO:0006355">
    <property type="term" value="P:regulation of DNA-templated transcription"/>
    <property type="evidence" value="ECO:0007669"/>
    <property type="project" value="InterPro"/>
</dbReference>
<dbReference type="InterPro" id="IPR000792">
    <property type="entry name" value="Tscrpt_reg_LuxR_C"/>
</dbReference>